<dbReference type="AlphaFoldDB" id="A0A815VM97"/>
<dbReference type="GO" id="GO:0006302">
    <property type="term" value="P:double-strand break repair"/>
    <property type="evidence" value="ECO:0007669"/>
    <property type="project" value="TreeGrafter"/>
</dbReference>
<keyword evidence="6" id="KW-0479">Metal-binding</keyword>
<dbReference type="EMBL" id="CAJNOR010004962">
    <property type="protein sequence ID" value="CAF1537594.1"/>
    <property type="molecule type" value="Genomic_DNA"/>
</dbReference>
<organism evidence="15 16">
    <name type="scientific">Adineta ricciae</name>
    <name type="common">Rotifer</name>
    <dbReference type="NCBI Taxonomy" id="249248"/>
    <lineage>
        <taxon>Eukaryota</taxon>
        <taxon>Metazoa</taxon>
        <taxon>Spiralia</taxon>
        <taxon>Gnathifera</taxon>
        <taxon>Rotifera</taxon>
        <taxon>Eurotatoria</taxon>
        <taxon>Bdelloidea</taxon>
        <taxon>Adinetida</taxon>
        <taxon>Adinetidae</taxon>
        <taxon>Adineta</taxon>
    </lineage>
</organism>
<keyword evidence="11" id="KW-0539">Nucleus</keyword>
<gene>
    <name evidence="15" type="ORF">XAT740_LOCUS41939</name>
</gene>
<evidence type="ECO:0000256" key="7">
    <source>
        <dbReference type="ARBA" id="ARBA00022763"/>
    </source>
</evidence>
<dbReference type="SUPFAM" id="SSF56219">
    <property type="entry name" value="DNase I-like"/>
    <property type="match status" value="1"/>
</dbReference>
<dbReference type="Proteomes" id="UP000663828">
    <property type="component" value="Unassembled WGS sequence"/>
</dbReference>
<comment type="cofactor">
    <cofactor evidence="1">
        <name>Mn(2+)</name>
        <dbReference type="ChEBI" id="CHEBI:29035"/>
    </cofactor>
</comment>
<evidence type="ECO:0000259" key="14">
    <source>
        <dbReference type="Pfam" id="PF03372"/>
    </source>
</evidence>
<dbReference type="GO" id="GO:0005737">
    <property type="term" value="C:cytoplasm"/>
    <property type="evidence" value="ECO:0007669"/>
    <property type="project" value="TreeGrafter"/>
</dbReference>
<dbReference type="GO" id="GO:0003697">
    <property type="term" value="F:single-stranded DNA binding"/>
    <property type="evidence" value="ECO:0007669"/>
    <property type="project" value="TreeGrafter"/>
</dbReference>
<evidence type="ECO:0000256" key="11">
    <source>
        <dbReference type="ARBA" id="ARBA00023242"/>
    </source>
</evidence>
<evidence type="ECO:0000256" key="8">
    <source>
        <dbReference type="ARBA" id="ARBA00022801"/>
    </source>
</evidence>
<dbReference type="InterPro" id="IPR036691">
    <property type="entry name" value="Endo/exonu/phosph_ase_sf"/>
</dbReference>
<dbReference type="InterPro" id="IPR005135">
    <property type="entry name" value="Endo/exonuclease/phosphatase"/>
</dbReference>
<dbReference type="PANTHER" id="PTHR15822">
    <property type="entry name" value="TRAF AND TNF RECEPTOR-ASSOCIATED PROTEIN"/>
    <property type="match status" value="1"/>
</dbReference>
<dbReference type="InterPro" id="IPR051547">
    <property type="entry name" value="TDP2-like"/>
</dbReference>
<evidence type="ECO:0000256" key="4">
    <source>
        <dbReference type="ARBA" id="ARBA00017870"/>
    </source>
</evidence>
<sequence length="374" mass="42647">MTGILKRQPSNSTSEDDEGIECPLSGAEALAVCKEFAAATSTDTGLAMMMLQKNEWNLEKAITAYNNSIRSRSKSTTSAKQVKLNAPAEADAKRAKTKDVTTVTVPAEDPTLKAKTRFKLLSWNIDGLDEQENTIEIRTQGVVDVIKREEPDVVFLQEVIPVAFDLIRNLLPEYDSYTGSNEGYFVVILLRRKLFQVQKSEIIAYPGTNMERNLLVVHATYKNSIEMDLMTSHHESGTEELASRERIEQLKLCFKHMLDAPAHRIVLFGGDLNVREKELQKAGSVPSGIHDLWIETGKRPECAYTWDMNRNTNVYYPSDTYRPRARFDRLYYRPSQESTIQFKPVYFELEGLEKLPSIKRFCSDHWAIQAYFDI</sequence>
<dbReference type="FunFam" id="3.60.10.10:FF:000024">
    <property type="entry name" value="Tyrosyl-DNA phosphodiesterase 2"/>
    <property type="match status" value="1"/>
</dbReference>
<proteinExistence type="predicted"/>
<evidence type="ECO:0000256" key="6">
    <source>
        <dbReference type="ARBA" id="ARBA00022723"/>
    </source>
</evidence>
<evidence type="ECO:0000256" key="2">
    <source>
        <dbReference type="ARBA" id="ARBA00001946"/>
    </source>
</evidence>
<dbReference type="Gene3D" id="3.60.10.10">
    <property type="entry name" value="Endonuclease/exonuclease/phosphatase"/>
    <property type="match status" value="1"/>
</dbReference>
<evidence type="ECO:0000256" key="5">
    <source>
        <dbReference type="ARBA" id="ARBA00022722"/>
    </source>
</evidence>
<evidence type="ECO:0000256" key="10">
    <source>
        <dbReference type="ARBA" id="ARBA00023204"/>
    </source>
</evidence>
<dbReference type="Pfam" id="PF14555">
    <property type="entry name" value="UBA_4"/>
    <property type="match status" value="1"/>
</dbReference>
<comment type="cofactor">
    <cofactor evidence="2">
        <name>Mg(2+)</name>
        <dbReference type="ChEBI" id="CHEBI:18420"/>
    </cofactor>
</comment>
<name>A0A815VM97_ADIRI</name>
<keyword evidence="5" id="KW-0540">Nuclease</keyword>
<evidence type="ECO:0000256" key="12">
    <source>
        <dbReference type="ARBA" id="ARBA00031304"/>
    </source>
</evidence>
<dbReference type="GO" id="GO:0046872">
    <property type="term" value="F:metal ion binding"/>
    <property type="evidence" value="ECO:0007669"/>
    <property type="project" value="UniProtKB-KW"/>
</dbReference>
<evidence type="ECO:0000256" key="13">
    <source>
        <dbReference type="SAM" id="MobiDB-lite"/>
    </source>
</evidence>
<evidence type="ECO:0000313" key="16">
    <source>
        <dbReference type="Proteomes" id="UP000663828"/>
    </source>
</evidence>
<protein>
    <recommendedName>
        <fullName evidence="4">Tyrosyl-DNA phosphodiesterase 2</fullName>
    </recommendedName>
    <alternativeName>
        <fullName evidence="12">5'-tyrosyl-DNA phosphodiesterase</fullName>
    </alternativeName>
</protein>
<evidence type="ECO:0000256" key="1">
    <source>
        <dbReference type="ARBA" id="ARBA00001936"/>
    </source>
</evidence>
<accession>A0A815VM97</accession>
<comment type="subcellular location">
    <subcellularLocation>
        <location evidence="3">Nucleus</location>
        <location evidence="3">PML body</location>
    </subcellularLocation>
</comment>
<comment type="caution">
    <text evidence="15">The sequence shown here is derived from an EMBL/GenBank/DDBJ whole genome shotgun (WGS) entry which is preliminary data.</text>
</comment>
<dbReference type="CDD" id="cd09080">
    <property type="entry name" value="TDP2"/>
    <property type="match status" value="1"/>
</dbReference>
<evidence type="ECO:0000256" key="3">
    <source>
        <dbReference type="ARBA" id="ARBA00004322"/>
    </source>
</evidence>
<reference evidence="15" key="1">
    <citation type="submission" date="2021-02" db="EMBL/GenBank/DDBJ databases">
        <authorList>
            <person name="Nowell W R."/>
        </authorList>
    </citation>
    <scope>NUCLEOTIDE SEQUENCE</scope>
</reference>
<evidence type="ECO:0000313" key="15">
    <source>
        <dbReference type="EMBL" id="CAF1537594.1"/>
    </source>
</evidence>
<keyword evidence="10" id="KW-0234">DNA repair</keyword>
<evidence type="ECO:0000256" key="9">
    <source>
        <dbReference type="ARBA" id="ARBA00022842"/>
    </source>
</evidence>
<keyword evidence="8" id="KW-0378">Hydrolase</keyword>
<feature type="domain" description="Endonuclease/exonuclease/phosphatase" evidence="14">
    <location>
        <begin position="121"/>
        <end position="365"/>
    </location>
</feature>
<dbReference type="GO" id="GO:0070260">
    <property type="term" value="F:5'-tyrosyl-DNA phosphodiesterase activity"/>
    <property type="evidence" value="ECO:0007669"/>
    <property type="project" value="TreeGrafter"/>
</dbReference>
<feature type="region of interest" description="Disordered" evidence="13">
    <location>
        <begin position="1"/>
        <end position="21"/>
    </location>
</feature>
<keyword evidence="7" id="KW-0227">DNA damage</keyword>
<dbReference type="PANTHER" id="PTHR15822:SF4">
    <property type="entry name" value="TYROSYL-DNA PHOSPHODIESTERASE 2"/>
    <property type="match status" value="1"/>
</dbReference>
<keyword evidence="16" id="KW-1185">Reference proteome</keyword>
<keyword evidence="9" id="KW-0460">Magnesium</keyword>
<dbReference type="Gene3D" id="1.10.8.10">
    <property type="entry name" value="DNA helicase RuvA subunit, C-terminal domain"/>
    <property type="match status" value="1"/>
</dbReference>
<dbReference type="GO" id="GO:0004518">
    <property type="term" value="F:nuclease activity"/>
    <property type="evidence" value="ECO:0007669"/>
    <property type="project" value="UniProtKB-KW"/>
</dbReference>
<dbReference type="GO" id="GO:0016605">
    <property type="term" value="C:PML body"/>
    <property type="evidence" value="ECO:0007669"/>
    <property type="project" value="UniProtKB-SubCell"/>
</dbReference>
<dbReference type="Pfam" id="PF03372">
    <property type="entry name" value="Exo_endo_phos"/>
    <property type="match status" value="1"/>
</dbReference>